<evidence type="ECO:0000256" key="6">
    <source>
        <dbReference type="PIRSR" id="PIRSR615500-1"/>
    </source>
</evidence>
<evidence type="ECO:0000256" key="3">
    <source>
        <dbReference type="ARBA" id="ARBA00022729"/>
    </source>
</evidence>
<dbReference type="InterPro" id="IPR037045">
    <property type="entry name" value="S8pro/Inhibitor_I9_sf"/>
</dbReference>
<feature type="domain" description="Subtilisin-like protease fibronectin type-III" evidence="11">
    <location>
        <begin position="642"/>
        <end position="741"/>
    </location>
</feature>
<keyword evidence="4 7" id="KW-0378">Hydrolase</keyword>
<feature type="chain" id="PRO_5029648950" evidence="8">
    <location>
        <begin position="26"/>
        <end position="746"/>
    </location>
</feature>
<evidence type="ECO:0000259" key="9">
    <source>
        <dbReference type="Pfam" id="PF00082"/>
    </source>
</evidence>
<evidence type="ECO:0000259" key="11">
    <source>
        <dbReference type="Pfam" id="PF17766"/>
    </source>
</evidence>
<sequence>MQDMSGKASSALVISWCFVSTLIHCLPDDTTRNYYIVYLGEKPRTATSAVQLAADHQTLLQEIQGEEIAQHSRIHSYGRSFNAFAAMLLPEEARRLSESNRVVSVFQSQNRQLHTTRSWDFLWLPLNVSRGNSKAESDIIVGVLDTGIFVDAPSFDDSGYGPPPAKWKGRCVTGGNFTGCNNKVIGARFYSFGNAMGAEETPADAEGHGTHTSSIAAGGVVGGAGLFGLAEGAARGGAPGARIAVYKVCWPGAGCSDISLLAAFDDAIADGVDIINLSVGGPPGEYFADPIAIGSFHAMKKGILTACSAGNGGPYISTVQNVAPWVMTVAATSSDRQFRTGVTLGNGMKTSGISVNTFSPRKKMYPLTSGALAADPSGRAFGNSSACDWGSLSREKVKGKIVYCLGSSRQDVTLYGLGGAGALMTQYADSDIAFTYVIPGASVSGRDGAAIDQYIRSTRDPQAVIFKSRTVPIAAPFVASFSSRGPQSVSRNILKPDIAAPGLNILSGYSKLVTITPYDSSRRSVFNIMSGTSMSSPHAAGAAAYVKSFHPAWSPAAIKSALMTTATPMAVTKPDAELGSGAGQINPTKAVDPGLVYDISASTYIRFLCKEGYNGTTIALLAGGAPQYDCSSFKPALGTDGLNYPTMHTQLASPNSSVSAAFHRVVTNVGSEKSVYRASVASPQGLEIEVVPGTLSFEKLNQKKPFKVVLKGGPMPAGVYIYSALLEWSDSKHSVKSPIVVFKPLT</sequence>
<dbReference type="InterPro" id="IPR023828">
    <property type="entry name" value="Peptidase_S8_Ser-AS"/>
</dbReference>
<feature type="domain" description="Inhibitor I9" evidence="10">
    <location>
        <begin position="35"/>
        <end position="114"/>
    </location>
</feature>
<protein>
    <submittedName>
        <fullName evidence="12">Uncharacterized protein</fullName>
    </submittedName>
</protein>
<dbReference type="Pfam" id="PF00082">
    <property type="entry name" value="Peptidase_S8"/>
    <property type="match status" value="1"/>
</dbReference>
<dbReference type="GO" id="GO:0004252">
    <property type="term" value="F:serine-type endopeptidase activity"/>
    <property type="evidence" value="ECO:0007669"/>
    <property type="project" value="UniProtKB-UniRule"/>
</dbReference>
<dbReference type="PROSITE" id="PS51892">
    <property type="entry name" value="SUBTILASE"/>
    <property type="match status" value="1"/>
</dbReference>
<dbReference type="Gene3D" id="2.60.40.2310">
    <property type="match status" value="1"/>
</dbReference>
<keyword evidence="5 7" id="KW-0720">Serine protease</keyword>
<evidence type="ECO:0000256" key="7">
    <source>
        <dbReference type="PROSITE-ProRule" id="PRU01240"/>
    </source>
</evidence>
<proteinExistence type="inferred from homology"/>
<evidence type="ECO:0000259" key="10">
    <source>
        <dbReference type="Pfam" id="PF05922"/>
    </source>
</evidence>
<keyword evidence="3 8" id="KW-0732">Signal</keyword>
<feature type="active site" description="Charge relay system" evidence="6 7">
    <location>
        <position position="208"/>
    </location>
</feature>
<dbReference type="PANTHER" id="PTHR10795">
    <property type="entry name" value="PROPROTEIN CONVERTASE SUBTILISIN/KEXIN"/>
    <property type="match status" value="1"/>
</dbReference>
<dbReference type="Gene3D" id="3.30.70.80">
    <property type="entry name" value="Peptidase S8 propeptide/proteinase inhibitor I9"/>
    <property type="match status" value="1"/>
</dbReference>
<dbReference type="Proteomes" id="UP000594263">
    <property type="component" value="Unplaced"/>
</dbReference>
<dbReference type="Pfam" id="PF17766">
    <property type="entry name" value="fn3_6"/>
    <property type="match status" value="1"/>
</dbReference>
<accession>A0A7N0ZQR7</accession>
<evidence type="ECO:0000256" key="4">
    <source>
        <dbReference type="ARBA" id="ARBA00022801"/>
    </source>
</evidence>
<dbReference type="InterPro" id="IPR000209">
    <property type="entry name" value="Peptidase_S8/S53_dom"/>
</dbReference>
<evidence type="ECO:0000313" key="13">
    <source>
        <dbReference type="Proteomes" id="UP000594263"/>
    </source>
</evidence>
<dbReference type="Gene3D" id="3.40.50.200">
    <property type="entry name" value="Peptidase S8/S53 domain"/>
    <property type="match status" value="1"/>
</dbReference>
<dbReference type="InterPro" id="IPR041469">
    <property type="entry name" value="Subtilisin-like_FN3"/>
</dbReference>
<dbReference type="AlphaFoldDB" id="A0A7N0ZQR7"/>
<dbReference type="InterPro" id="IPR034197">
    <property type="entry name" value="Peptidases_S8_3"/>
</dbReference>
<evidence type="ECO:0000313" key="12">
    <source>
        <dbReference type="EnsemblPlants" id="Kaladp0014s0035.1.v1.1"/>
    </source>
</evidence>
<reference evidence="12" key="1">
    <citation type="submission" date="2021-01" db="UniProtKB">
        <authorList>
            <consortium name="EnsemblPlants"/>
        </authorList>
    </citation>
    <scope>IDENTIFICATION</scope>
</reference>
<dbReference type="CDD" id="cd02120">
    <property type="entry name" value="PA_subtilisin_like"/>
    <property type="match status" value="1"/>
</dbReference>
<organism evidence="12 13">
    <name type="scientific">Kalanchoe fedtschenkoi</name>
    <name type="common">Lavender scallops</name>
    <name type="synonym">South American air plant</name>
    <dbReference type="NCBI Taxonomy" id="63787"/>
    <lineage>
        <taxon>Eukaryota</taxon>
        <taxon>Viridiplantae</taxon>
        <taxon>Streptophyta</taxon>
        <taxon>Embryophyta</taxon>
        <taxon>Tracheophyta</taxon>
        <taxon>Spermatophyta</taxon>
        <taxon>Magnoliopsida</taxon>
        <taxon>eudicotyledons</taxon>
        <taxon>Gunneridae</taxon>
        <taxon>Pentapetalae</taxon>
        <taxon>Saxifragales</taxon>
        <taxon>Crassulaceae</taxon>
        <taxon>Kalanchoe</taxon>
    </lineage>
</organism>
<feature type="active site" description="Charge relay system" evidence="6 7">
    <location>
        <position position="533"/>
    </location>
</feature>
<evidence type="ECO:0000256" key="8">
    <source>
        <dbReference type="SAM" id="SignalP"/>
    </source>
</evidence>
<dbReference type="OMA" id="GRIVYCV"/>
<evidence type="ECO:0000256" key="2">
    <source>
        <dbReference type="ARBA" id="ARBA00022670"/>
    </source>
</evidence>
<dbReference type="GO" id="GO:0006508">
    <property type="term" value="P:proteolysis"/>
    <property type="evidence" value="ECO:0007669"/>
    <property type="project" value="UniProtKB-KW"/>
</dbReference>
<evidence type="ECO:0000256" key="1">
    <source>
        <dbReference type="ARBA" id="ARBA00011073"/>
    </source>
</evidence>
<dbReference type="PROSITE" id="PS00138">
    <property type="entry name" value="SUBTILASE_SER"/>
    <property type="match status" value="1"/>
</dbReference>
<feature type="signal peptide" evidence="8">
    <location>
        <begin position="1"/>
        <end position="25"/>
    </location>
</feature>
<dbReference type="InterPro" id="IPR045051">
    <property type="entry name" value="SBT"/>
</dbReference>
<keyword evidence="2 7" id="KW-0645">Protease</keyword>
<dbReference type="InterPro" id="IPR015500">
    <property type="entry name" value="Peptidase_S8_subtilisin-rel"/>
</dbReference>
<dbReference type="Gramene" id="Kaladp0014s0035.1.v1.1">
    <property type="protein sequence ID" value="Kaladp0014s0035.1.v1.1"/>
    <property type="gene ID" value="Kaladp0014s0035.v1.1"/>
</dbReference>
<dbReference type="Gene3D" id="3.50.30.30">
    <property type="match status" value="1"/>
</dbReference>
<keyword evidence="13" id="KW-1185">Reference proteome</keyword>
<dbReference type="Pfam" id="PF05922">
    <property type="entry name" value="Inhibitor_I9"/>
    <property type="match status" value="1"/>
</dbReference>
<dbReference type="InterPro" id="IPR036852">
    <property type="entry name" value="Peptidase_S8/S53_dom_sf"/>
</dbReference>
<name>A0A7N0ZQR7_KALFE</name>
<dbReference type="SUPFAM" id="SSF52743">
    <property type="entry name" value="Subtilisin-like"/>
    <property type="match status" value="1"/>
</dbReference>
<feature type="domain" description="Peptidase S8/S53" evidence="9">
    <location>
        <begin position="137"/>
        <end position="581"/>
    </location>
</feature>
<comment type="similarity">
    <text evidence="1 7">Belongs to the peptidase S8 family.</text>
</comment>
<dbReference type="EnsemblPlants" id="Kaladp0014s0035.1.v1.1">
    <property type="protein sequence ID" value="Kaladp0014s0035.1.v1.1"/>
    <property type="gene ID" value="Kaladp0014s0035.v1.1"/>
</dbReference>
<evidence type="ECO:0000256" key="5">
    <source>
        <dbReference type="ARBA" id="ARBA00022825"/>
    </source>
</evidence>
<dbReference type="InterPro" id="IPR010259">
    <property type="entry name" value="S8pro/Inhibitor_I9"/>
</dbReference>
<feature type="active site" description="Charge relay system" evidence="6 7">
    <location>
        <position position="145"/>
    </location>
</feature>
<dbReference type="CDD" id="cd04852">
    <property type="entry name" value="Peptidases_S8_3"/>
    <property type="match status" value="1"/>
</dbReference>
<dbReference type="PRINTS" id="PR00723">
    <property type="entry name" value="SUBTILISIN"/>
</dbReference>